<reference evidence="2 3" key="1">
    <citation type="submission" date="2019-05" db="EMBL/GenBank/DDBJ databases">
        <authorList>
            <consortium name="Pathogen Informatics"/>
        </authorList>
    </citation>
    <scope>NUCLEOTIDE SEQUENCE [LARGE SCALE GENOMIC DNA]</scope>
    <source>
        <strain evidence="2 3">NCTC12971</strain>
    </source>
</reference>
<sequence length="119" mass="12916">MGLRFTRPILLLALRTLPQMLVSIAALMLFCGLLAWMLTCFLPVDMMTAYLATSPGGLDTVAIIAAGSRVDMSFVMALQTLRLFTILPDRAGDRAFYFQPRDAGLQLIVACAGCTGRRG</sequence>
<protein>
    <submittedName>
        <fullName evidence="2">Ammonia monooxygenase</fullName>
    </submittedName>
</protein>
<keyword evidence="1" id="KW-0472">Membrane</keyword>
<dbReference type="AlphaFoldDB" id="A0A4V6JGD9"/>
<evidence type="ECO:0000313" key="3">
    <source>
        <dbReference type="Proteomes" id="UP000307968"/>
    </source>
</evidence>
<accession>A0A4V6JGD9</accession>
<organism evidence="2 3">
    <name type="scientific">Serratia rubidaea</name>
    <name type="common">Serratia marinorubra</name>
    <dbReference type="NCBI Taxonomy" id="61652"/>
    <lineage>
        <taxon>Bacteria</taxon>
        <taxon>Pseudomonadati</taxon>
        <taxon>Pseudomonadota</taxon>
        <taxon>Gammaproteobacteria</taxon>
        <taxon>Enterobacterales</taxon>
        <taxon>Yersiniaceae</taxon>
        <taxon>Serratia</taxon>
    </lineage>
</organism>
<keyword evidence="2" id="KW-0503">Monooxygenase</keyword>
<dbReference type="GO" id="GO:0010468">
    <property type="term" value="P:regulation of gene expression"/>
    <property type="evidence" value="ECO:0007669"/>
    <property type="project" value="InterPro"/>
</dbReference>
<dbReference type="PANTHER" id="PTHR38457">
    <property type="entry name" value="REGULATOR ABRB-RELATED"/>
    <property type="match status" value="1"/>
</dbReference>
<dbReference type="PANTHER" id="PTHR38457:SF1">
    <property type="entry name" value="REGULATOR ABRB-RELATED"/>
    <property type="match status" value="1"/>
</dbReference>
<evidence type="ECO:0000256" key="1">
    <source>
        <dbReference type="SAM" id="Phobius"/>
    </source>
</evidence>
<dbReference type="GO" id="GO:0016020">
    <property type="term" value="C:membrane"/>
    <property type="evidence" value="ECO:0007669"/>
    <property type="project" value="InterPro"/>
</dbReference>
<dbReference type="EMBL" id="LR590463">
    <property type="protein sequence ID" value="VTP59793.1"/>
    <property type="molecule type" value="Genomic_DNA"/>
</dbReference>
<keyword evidence="2" id="KW-0560">Oxidoreductase</keyword>
<dbReference type="Proteomes" id="UP000307968">
    <property type="component" value="Chromosome"/>
</dbReference>
<dbReference type="InterPro" id="IPR007820">
    <property type="entry name" value="AbrB_fam"/>
</dbReference>
<gene>
    <name evidence="2" type="ORF">NCTC12971_00226</name>
</gene>
<feature type="transmembrane region" description="Helical" evidence="1">
    <location>
        <begin position="20"/>
        <end position="44"/>
    </location>
</feature>
<dbReference type="GO" id="GO:0004497">
    <property type="term" value="F:monooxygenase activity"/>
    <property type="evidence" value="ECO:0007669"/>
    <property type="project" value="UniProtKB-KW"/>
</dbReference>
<evidence type="ECO:0000313" key="2">
    <source>
        <dbReference type="EMBL" id="VTP59793.1"/>
    </source>
</evidence>
<dbReference type="Pfam" id="PF05145">
    <property type="entry name" value="AbrB"/>
    <property type="match status" value="1"/>
</dbReference>
<proteinExistence type="predicted"/>
<keyword evidence="1" id="KW-0812">Transmembrane</keyword>
<name>A0A4V6JGD9_SERRU</name>
<keyword evidence="1" id="KW-1133">Transmembrane helix</keyword>